<evidence type="ECO:0000256" key="5">
    <source>
        <dbReference type="ARBA" id="ARBA00022692"/>
    </source>
</evidence>
<keyword evidence="3" id="KW-0813">Transport</keyword>
<comment type="subcellular location">
    <subcellularLocation>
        <location evidence="1">Cell membrane</location>
        <topology evidence="1">Single-pass membrane protein</topology>
    </subcellularLocation>
</comment>
<organism evidence="12 13">
    <name type="scientific">Peptoanaerobacter stomatis</name>
    <dbReference type="NCBI Taxonomy" id="796937"/>
    <lineage>
        <taxon>Bacteria</taxon>
        <taxon>Bacillati</taxon>
        <taxon>Bacillota</taxon>
        <taxon>Clostridia</taxon>
        <taxon>Peptostreptococcales</taxon>
        <taxon>Filifactoraceae</taxon>
        <taxon>Peptoanaerobacter</taxon>
    </lineage>
</organism>
<evidence type="ECO:0000256" key="7">
    <source>
        <dbReference type="ARBA" id="ARBA00022989"/>
    </source>
</evidence>
<keyword evidence="5 11" id="KW-0812">Transmembrane</keyword>
<evidence type="ECO:0000313" key="13">
    <source>
        <dbReference type="Proteomes" id="UP000003379"/>
    </source>
</evidence>
<accession>G9XD40</accession>
<dbReference type="NCBIfam" id="TIGR00739">
    <property type="entry name" value="yajC"/>
    <property type="match status" value="1"/>
</dbReference>
<feature type="transmembrane region" description="Helical" evidence="11">
    <location>
        <begin position="6"/>
        <end position="29"/>
    </location>
</feature>
<dbReference type="PATRIC" id="fig|796940.3.peg.1197"/>
<evidence type="ECO:0000256" key="10">
    <source>
        <dbReference type="SAM" id="MobiDB-lite"/>
    </source>
</evidence>
<dbReference type="SMART" id="SM01323">
    <property type="entry name" value="YajC"/>
    <property type="match status" value="1"/>
</dbReference>
<proteinExistence type="inferred from homology"/>
<protein>
    <recommendedName>
        <fullName evidence="14">Preprotein translocase, YajC subunit</fullName>
    </recommendedName>
</protein>
<reference evidence="12 13" key="1">
    <citation type="submission" date="2011-08" db="EMBL/GenBank/DDBJ databases">
        <title>The Genome Sequence of Eubacteriaceae bacterium CM5.</title>
        <authorList>
            <consortium name="The Broad Institute Genome Sequencing Platform"/>
            <person name="Earl A."/>
            <person name="Ward D."/>
            <person name="Feldgarden M."/>
            <person name="Gevers D."/>
            <person name="Sizova M."/>
            <person name="Hazen A."/>
            <person name="Epstein S."/>
            <person name="Young S.K."/>
            <person name="Zeng Q."/>
            <person name="Gargeya S."/>
            <person name="Fitzgerald M."/>
            <person name="Haas B."/>
            <person name="Abouelleil A."/>
            <person name="Alvarado L."/>
            <person name="Arachchi H.M."/>
            <person name="Berlin A."/>
            <person name="Brown A."/>
            <person name="Chapman S.B."/>
            <person name="Chen Z."/>
            <person name="Dunbar C."/>
            <person name="Freedman E."/>
            <person name="Gearin G."/>
            <person name="Gellesch M."/>
            <person name="Goldberg J."/>
            <person name="Griggs A."/>
            <person name="Gujja S."/>
            <person name="Heiman D."/>
            <person name="Howarth C."/>
            <person name="Larson L."/>
            <person name="Lui A."/>
            <person name="MacDonald P.J.P."/>
            <person name="Montmayeur A."/>
            <person name="Murphy C."/>
            <person name="Neiman D."/>
            <person name="Pearson M."/>
            <person name="Priest M."/>
            <person name="Roberts A."/>
            <person name="Saif S."/>
            <person name="Shea T."/>
            <person name="Shenoy N."/>
            <person name="Sisk P."/>
            <person name="Stolte C."/>
            <person name="Sykes S."/>
            <person name="Wortman J."/>
            <person name="Nusbaum C."/>
            <person name="Birren B."/>
        </authorList>
    </citation>
    <scope>NUCLEOTIDE SEQUENCE [LARGE SCALE GENOMIC DNA]</scope>
    <source>
        <strain evidence="12 13">CM5</strain>
    </source>
</reference>
<gene>
    <name evidence="12" type="ORF">HMPREF9628_01767</name>
</gene>
<evidence type="ECO:0000256" key="6">
    <source>
        <dbReference type="ARBA" id="ARBA00022927"/>
    </source>
</evidence>
<comment type="similarity">
    <text evidence="2">Belongs to the YajC family.</text>
</comment>
<evidence type="ECO:0000256" key="11">
    <source>
        <dbReference type="SAM" id="Phobius"/>
    </source>
</evidence>
<name>G9XD40_9FIRM</name>
<evidence type="ECO:0000256" key="1">
    <source>
        <dbReference type="ARBA" id="ARBA00004162"/>
    </source>
</evidence>
<evidence type="ECO:0000256" key="4">
    <source>
        <dbReference type="ARBA" id="ARBA00022475"/>
    </source>
</evidence>
<evidence type="ECO:0000256" key="9">
    <source>
        <dbReference type="ARBA" id="ARBA00023136"/>
    </source>
</evidence>
<feature type="region of interest" description="Disordered" evidence="10">
    <location>
        <begin position="96"/>
        <end position="120"/>
    </location>
</feature>
<keyword evidence="4" id="KW-1003">Cell membrane</keyword>
<evidence type="ECO:0000256" key="2">
    <source>
        <dbReference type="ARBA" id="ARBA00006742"/>
    </source>
</evidence>
<keyword evidence="9 11" id="KW-0472">Membrane</keyword>
<dbReference type="HOGENOM" id="CLU_116157_5_0_9"/>
<evidence type="ECO:0008006" key="14">
    <source>
        <dbReference type="Google" id="ProtNLM"/>
    </source>
</evidence>
<evidence type="ECO:0000313" key="12">
    <source>
        <dbReference type="EMBL" id="EHL19136.1"/>
    </source>
</evidence>
<dbReference type="EMBL" id="AFZG01000029">
    <property type="protein sequence ID" value="EHL19136.1"/>
    <property type="molecule type" value="Genomic_DNA"/>
</dbReference>
<dbReference type="STRING" id="796937.HMPREF9630_01738"/>
<keyword evidence="6" id="KW-0653">Protein transport</keyword>
<dbReference type="PANTHER" id="PTHR33909">
    <property type="entry name" value="SEC TRANSLOCON ACCESSORY COMPLEX SUBUNIT YAJC"/>
    <property type="match status" value="1"/>
</dbReference>
<dbReference type="Pfam" id="PF02699">
    <property type="entry name" value="YajC"/>
    <property type="match status" value="1"/>
</dbReference>
<evidence type="ECO:0000256" key="8">
    <source>
        <dbReference type="ARBA" id="ARBA00023010"/>
    </source>
</evidence>
<dbReference type="GO" id="GO:0015031">
    <property type="term" value="P:protein transport"/>
    <property type="evidence" value="ECO:0007669"/>
    <property type="project" value="UniProtKB-KW"/>
</dbReference>
<evidence type="ECO:0000256" key="3">
    <source>
        <dbReference type="ARBA" id="ARBA00022448"/>
    </source>
</evidence>
<keyword evidence="8" id="KW-0811">Translocation</keyword>
<dbReference type="PANTHER" id="PTHR33909:SF1">
    <property type="entry name" value="SEC TRANSLOCON ACCESSORY COMPLEX SUBUNIT YAJC"/>
    <property type="match status" value="1"/>
</dbReference>
<dbReference type="InterPro" id="IPR003849">
    <property type="entry name" value="Preprotein_translocase_YajC"/>
</dbReference>
<dbReference type="Proteomes" id="UP000003379">
    <property type="component" value="Unassembled WGS sequence"/>
</dbReference>
<keyword evidence="7 11" id="KW-1133">Transmembrane helix</keyword>
<dbReference type="AlphaFoldDB" id="G9XD40"/>
<dbReference type="RefSeq" id="WP_009529659.1">
    <property type="nucleotide sequence ID" value="NZ_JH414614.1"/>
</dbReference>
<dbReference type="GO" id="GO:0005886">
    <property type="term" value="C:plasma membrane"/>
    <property type="evidence" value="ECO:0007669"/>
    <property type="project" value="UniProtKB-SubCell"/>
</dbReference>
<comment type="caution">
    <text evidence="12">The sequence shown here is derived from an EMBL/GenBank/DDBJ whole genome shotgun (WGS) entry which is preliminary data.</text>
</comment>
<dbReference type="PRINTS" id="PR01853">
    <property type="entry name" value="YAJCTRNLCASE"/>
</dbReference>
<sequence>MANTGANAAGSLGMFFPLILMGFFLYFFVMKPQKKRQKEVMDMRSSLKAGDTVILYSGLIGLIIEIKDDTMVLECAPDNTHLTFKNWSVREVVINDTDEDEDEDDEIEDDDEDIEIDEEK</sequence>